<evidence type="ECO:0008006" key="4">
    <source>
        <dbReference type="Google" id="ProtNLM"/>
    </source>
</evidence>
<dbReference type="SUPFAM" id="SSF53756">
    <property type="entry name" value="UDP-Glycosyltransferase/glycogen phosphorylase"/>
    <property type="match status" value="1"/>
</dbReference>
<dbReference type="PANTHER" id="PTHR48045:SF31">
    <property type="entry name" value="UDP-GLYCOSYLTRANSFERASE 76B1-LIKE"/>
    <property type="match status" value="1"/>
</dbReference>
<dbReference type="Pfam" id="PF00201">
    <property type="entry name" value="UDPGT"/>
    <property type="match status" value="1"/>
</dbReference>
<keyword evidence="3" id="KW-1185">Reference proteome</keyword>
<protein>
    <recommendedName>
        <fullName evidence="4">Glycosyltransferase family 1 protein</fullName>
    </recommendedName>
</protein>
<dbReference type="CDD" id="cd03784">
    <property type="entry name" value="GT1_Gtf-like"/>
    <property type="match status" value="1"/>
</dbReference>
<dbReference type="AlphaFoldDB" id="A0AAD7HT90"/>
<comment type="caution">
    <text evidence="2">The sequence shown here is derived from an EMBL/GenBank/DDBJ whole genome shotgun (WGS) entry which is preliminary data.</text>
</comment>
<dbReference type="PANTHER" id="PTHR48045">
    <property type="entry name" value="UDP-GLYCOSYLTRANSFERASE 72B1"/>
    <property type="match status" value="1"/>
</dbReference>
<dbReference type="GO" id="GO:0008194">
    <property type="term" value="F:UDP-glycosyltransferase activity"/>
    <property type="evidence" value="ECO:0007669"/>
    <property type="project" value="InterPro"/>
</dbReference>
<dbReference type="Gene3D" id="3.40.50.2000">
    <property type="entry name" value="Glycogen Phosphorylase B"/>
    <property type="match status" value="2"/>
</dbReference>
<accession>A0AAD7HT90</accession>
<gene>
    <name evidence="2" type="ORF">DFH07DRAFT_235594</name>
</gene>
<proteinExistence type="predicted"/>
<keyword evidence="1" id="KW-0808">Transferase</keyword>
<sequence>MSSESNRHLLLVPIPAYGHTRPMCGLAGRLVQERNIVVTLLMAPNWLEQARADIAAQYPSGHEGLRRIRIVSMFDSTETHVFSLFQPLAENFPTTYETLLQGDAIKCATTGSIFPPAPRPSAIIMDLFGIVQLGAARAISGTSVPIFMFIAGNAGSLIRMFGPESMGGFGDLGAKIDAEALRTGKSADEVGEELLAKTEGRVINIPGIPAMFDYESFPQNLPYSDPRTPIQRGGSAMMKACDGILLATSPAYDAASLAAFEGWVKMTLHKPVYAVGPLIHPRHGTNRTWIASPRDAEIKNFLDASQSKYGEKSILFISFGTVYFPTVEEQLDELVDALIDKKFPFILCYASLFAQVSDKLMEKIKASGIGMATRWGPQQFILTHPATGWFLTHCGHGGIIESLASGIPMICWPFDADQPIAAEHVTQNLNVAFHLIEIRTGQGLKPLHSGRVPVGTRAAVGAEFRRTIDECRGKVGIEKRQSVGRIRDELDKAWSDGGSSQLAMRAFLSKHVV</sequence>
<reference evidence="2" key="1">
    <citation type="submission" date="2023-03" db="EMBL/GenBank/DDBJ databases">
        <title>Massive genome expansion in bonnet fungi (Mycena s.s.) driven by repeated elements and novel gene families across ecological guilds.</title>
        <authorList>
            <consortium name="Lawrence Berkeley National Laboratory"/>
            <person name="Harder C.B."/>
            <person name="Miyauchi S."/>
            <person name="Viragh M."/>
            <person name="Kuo A."/>
            <person name="Thoen E."/>
            <person name="Andreopoulos B."/>
            <person name="Lu D."/>
            <person name="Skrede I."/>
            <person name="Drula E."/>
            <person name="Henrissat B."/>
            <person name="Morin E."/>
            <person name="Kohler A."/>
            <person name="Barry K."/>
            <person name="LaButti K."/>
            <person name="Morin E."/>
            <person name="Salamov A."/>
            <person name="Lipzen A."/>
            <person name="Mereny Z."/>
            <person name="Hegedus B."/>
            <person name="Baldrian P."/>
            <person name="Stursova M."/>
            <person name="Weitz H."/>
            <person name="Taylor A."/>
            <person name="Grigoriev I.V."/>
            <person name="Nagy L.G."/>
            <person name="Martin F."/>
            <person name="Kauserud H."/>
        </authorList>
    </citation>
    <scope>NUCLEOTIDE SEQUENCE</scope>
    <source>
        <strain evidence="2">CBHHK188m</strain>
    </source>
</reference>
<dbReference type="Proteomes" id="UP001215280">
    <property type="component" value="Unassembled WGS sequence"/>
</dbReference>
<evidence type="ECO:0000313" key="3">
    <source>
        <dbReference type="Proteomes" id="UP001215280"/>
    </source>
</evidence>
<evidence type="ECO:0000313" key="2">
    <source>
        <dbReference type="EMBL" id="KAJ7726853.1"/>
    </source>
</evidence>
<evidence type="ECO:0000256" key="1">
    <source>
        <dbReference type="ARBA" id="ARBA00022679"/>
    </source>
</evidence>
<dbReference type="EMBL" id="JARJLG010000216">
    <property type="protein sequence ID" value="KAJ7726853.1"/>
    <property type="molecule type" value="Genomic_DNA"/>
</dbReference>
<dbReference type="InterPro" id="IPR002213">
    <property type="entry name" value="UDP_glucos_trans"/>
</dbReference>
<name>A0AAD7HT90_9AGAR</name>
<organism evidence="2 3">
    <name type="scientific">Mycena maculata</name>
    <dbReference type="NCBI Taxonomy" id="230809"/>
    <lineage>
        <taxon>Eukaryota</taxon>
        <taxon>Fungi</taxon>
        <taxon>Dikarya</taxon>
        <taxon>Basidiomycota</taxon>
        <taxon>Agaricomycotina</taxon>
        <taxon>Agaricomycetes</taxon>
        <taxon>Agaricomycetidae</taxon>
        <taxon>Agaricales</taxon>
        <taxon>Marasmiineae</taxon>
        <taxon>Mycenaceae</taxon>
        <taxon>Mycena</taxon>
    </lineage>
</organism>